<dbReference type="Gene3D" id="3.20.20.190">
    <property type="entry name" value="Phosphatidylinositol (PI) phosphodiesterase"/>
    <property type="match status" value="1"/>
</dbReference>
<reference evidence="3 4" key="1">
    <citation type="submission" date="2019-12" db="EMBL/GenBank/DDBJ databases">
        <title>Genomic-based taxomic classification of the family Erythrobacteraceae.</title>
        <authorList>
            <person name="Xu L."/>
        </authorList>
    </citation>
    <scope>NUCLEOTIDE SEQUENCE [LARGE SCALE GENOMIC DNA]</scope>
    <source>
        <strain evidence="3 4">S36</strain>
    </source>
</reference>
<evidence type="ECO:0000259" key="2">
    <source>
        <dbReference type="PROSITE" id="PS51704"/>
    </source>
</evidence>
<dbReference type="InterPro" id="IPR017946">
    <property type="entry name" value="PLC-like_Pdiesterase_TIM-brl"/>
</dbReference>
<feature type="signal peptide" evidence="1">
    <location>
        <begin position="1"/>
        <end position="25"/>
    </location>
</feature>
<evidence type="ECO:0000313" key="3">
    <source>
        <dbReference type="EMBL" id="MXP00685.1"/>
    </source>
</evidence>
<accession>A0A6I4TXF7</accession>
<name>A0A6I4TXF7_9SPHN</name>
<dbReference type="Pfam" id="PF03009">
    <property type="entry name" value="GDPD"/>
    <property type="match status" value="1"/>
</dbReference>
<gene>
    <name evidence="3" type="ORF">GRI97_16965</name>
</gene>
<organism evidence="3 4">
    <name type="scientific">Croceibacterium xixiisoli</name>
    <dbReference type="NCBI Taxonomy" id="1476466"/>
    <lineage>
        <taxon>Bacteria</taxon>
        <taxon>Pseudomonadati</taxon>
        <taxon>Pseudomonadota</taxon>
        <taxon>Alphaproteobacteria</taxon>
        <taxon>Sphingomonadales</taxon>
        <taxon>Erythrobacteraceae</taxon>
        <taxon>Croceibacterium</taxon>
    </lineage>
</organism>
<evidence type="ECO:0000313" key="4">
    <source>
        <dbReference type="Proteomes" id="UP000469430"/>
    </source>
</evidence>
<dbReference type="GO" id="GO:0008081">
    <property type="term" value="F:phosphoric diester hydrolase activity"/>
    <property type="evidence" value="ECO:0007669"/>
    <property type="project" value="InterPro"/>
</dbReference>
<dbReference type="EMBL" id="WTYJ01000004">
    <property type="protein sequence ID" value="MXP00685.1"/>
    <property type="molecule type" value="Genomic_DNA"/>
</dbReference>
<dbReference type="PANTHER" id="PTHR46211">
    <property type="entry name" value="GLYCEROPHOSPHORYL DIESTER PHOSPHODIESTERASE"/>
    <property type="match status" value="1"/>
</dbReference>
<dbReference type="GO" id="GO:0006629">
    <property type="term" value="P:lipid metabolic process"/>
    <property type="evidence" value="ECO:0007669"/>
    <property type="project" value="InterPro"/>
</dbReference>
<evidence type="ECO:0000256" key="1">
    <source>
        <dbReference type="SAM" id="SignalP"/>
    </source>
</evidence>
<keyword evidence="1" id="KW-0732">Signal</keyword>
<comment type="caution">
    <text evidence="3">The sequence shown here is derived from an EMBL/GenBank/DDBJ whole genome shotgun (WGS) entry which is preliminary data.</text>
</comment>
<dbReference type="OrthoDB" id="9795622at2"/>
<dbReference type="PROSITE" id="PS51704">
    <property type="entry name" value="GP_PDE"/>
    <property type="match status" value="1"/>
</dbReference>
<proteinExistence type="predicted"/>
<feature type="domain" description="GP-PDE" evidence="2">
    <location>
        <begin position="35"/>
        <end position="291"/>
    </location>
</feature>
<dbReference type="RefSeq" id="WP_161392407.1">
    <property type="nucleotide sequence ID" value="NZ_JBHSCP010000003.1"/>
</dbReference>
<dbReference type="Proteomes" id="UP000469430">
    <property type="component" value="Unassembled WGS sequence"/>
</dbReference>
<protein>
    <recommendedName>
        <fullName evidence="2">GP-PDE domain-containing protein</fullName>
    </recommendedName>
</protein>
<keyword evidence="4" id="KW-1185">Reference proteome</keyword>
<sequence length="298" mass="32503">MTFLNRLLLAAAVLVPLAPALPAQAQDTTENARPIAIVAHRGGAMARPENTLPAFHHAVELGVEYLEFDMVMTADDRLVVYHDGTINPDFCVPDAGSSVTAGPVRDMSLAEVRQFECGSRVRAAYAKDGFVASPGARIPELNEVLEATKGSAARFFIETKVPKDADIDPVQFATLFEAAVREHGLEDRVILQSFDFRTIDALHAINPRIPTCLLGVPKLTRDYLPLLRQHNARCIVLSHNEVTAEEVQALQQAGVLVFSGVHDSAAEWRKYVDLGVDALFTNDPEPAIAFLKEAGLRD</sequence>
<feature type="chain" id="PRO_5026300615" description="GP-PDE domain-containing protein" evidence="1">
    <location>
        <begin position="26"/>
        <end position="298"/>
    </location>
</feature>
<dbReference type="AlphaFoldDB" id="A0A6I4TXF7"/>
<dbReference type="InterPro" id="IPR030395">
    <property type="entry name" value="GP_PDE_dom"/>
</dbReference>
<dbReference type="PANTHER" id="PTHR46211:SF14">
    <property type="entry name" value="GLYCEROPHOSPHODIESTER PHOSPHODIESTERASE"/>
    <property type="match status" value="1"/>
</dbReference>
<dbReference type="SUPFAM" id="SSF51695">
    <property type="entry name" value="PLC-like phosphodiesterases"/>
    <property type="match status" value="1"/>
</dbReference>